<organism evidence="2 3">
    <name type="scientific">Massarina eburnea CBS 473.64</name>
    <dbReference type="NCBI Taxonomy" id="1395130"/>
    <lineage>
        <taxon>Eukaryota</taxon>
        <taxon>Fungi</taxon>
        <taxon>Dikarya</taxon>
        <taxon>Ascomycota</taxon>
        <taxon>Pezizomycotina</taxon>
        <taxon>Dothideomycetes</taxon>
        <taxon>Pleosporomycetidae</taxon>
        <taxon>Pleosporales</taxon>
        <taxon>Massarineae</taxon>
        <taxon>Massarinaceae</taxon>
        <taxon>Massarina</taxon>
    </lineage>
</organism>
<evidence type="ECO:0000313" key="3">
    <source>
        <dbReference type="Proteomes" id="UP000799753"/>
    </source>
</evidence>
<dbReference type="AlphaFoldDB" id="A0A6A6S0S2"/>
<accession>A0A6A6S0S2</accession>
<protein>
    <recommendedName>
        <fullName evidence="4">C2H2-type domain-containing protein</fullName>
    </recommendedName>
</protein>
<evidence type="ECO:0008006" key="4">
    <source>
        <dbReference type="Google" id="ProtNLM"/>
    </source>
</evidence>
<feature type="compositionally biased region" description="Polar residues" evidence="1">
    <location>
        <begin position="109"/>
        <end position="123"/>
    </location>
</feature>
<feature type="compositionally biased region" description="Basic and acidic residues" evidence="1">
    <location>
        <begin position="58"/>
        <end position="68"/>
    </location>
</feature>
<keyword evidence="3" id="KW-1185">Reference proteome</keyword>
<evidence type="ECO:0000256" key="1">
    <source>
        <dbReference type="SAM" id="MobiDB-lite"/>
    </source>
</evidence>
<dbReference type="EMBL" id="MU006784">
    <property type="protein sequence ID" value="KAF2640947.1"/>
    <property type="molecule type" value="Genomic_DNA"/>
</dbReference>
<sequence length="192" mass="21254">MLSALNQTAMRSADISSQASCPFCTAKMSLQALQRHIGRHQEQLALFALPSNLDSTENGEKDDEHEAVDVDEWQDEDSDISDTEEDHMTSGNEEPWAEINASSEEHATEANQFDTPATTTHKSSTGKEILKDGQLPIGSEDVIAPTDDTETEGQESLFDRIIRHVEFDTQHFSSQSHIYQQASDYLEAPKGG</sequence>
<dbReference type="Proteomes" id="UP000799753">
    <property type="component" value="Unassembled WGS sequence"/>
</dbReference>
<feature type="compositionally biased region" description="Acidic residues" evidence="1">
    <location>
        <begin position="69"/>
        <end position="85"/>
    </location>
</feature>
<proteinExistence type="predicted"/>
<feature type="region of interest" description="Disordered" evidence="1">
    <location>
        <begin position="55"/>
        <end position="126"/>
    </location>
</feature>
<reference evidence="2" key="1">
    <citation type="journal article" date="2020" name="Stud. Mycol.">
        <title>101 Dothideomycetes genomes: a test case for predicting lifestyles and emergence of pathogens.</title>
        <authorList>
            <person name="Haridas S."/>
            <person name="Albert R."/>
            <person name="Binder M."/>
            <person name="Bloem J."/>
            <person name="Labutti K."/>
            <person name="Salamov A."/>
            <person name="Andreopoulos B."/>
            <person name="Baker S."/>
            <person name="Barry K."/>
            <person name="Bills G."/>
            <person name="Bluhm B."/>
            <person name="Cannon C."/>
            <person name="Castanera R."/>
            <person name="Culley D."/>
            <person name="Daum C."/>
            <person name="Ezra D."/>
            <person name="Gonzalez J."/>
            <person name="Henrissat B."/>
            <person name="Kuo A."/>
            <person name="Liang C."/>
            <person name="Lipzen A."/>
            <person name="Lutzoni F."/>
            <person name="Magnuson J."/>
            <person name="Mondo S."/>
            <person name="Nolan M."/>
            <person name="Ohm R."/>
            <person name="Pangilinan J."/>
            <person name="Park H.-J."/>
            <person name="Ramirez L."/>
            <person name="Alfaro M."/>
            <person name="Sun H."/>
            <person name="Tritt A."/>
            <person name="Yoshinaga Y."/>
            <person name="Zwiers L.-H."/>
            <person name="Turgeon B."/>
            <person name="Goodwin S."/>
            <person name="Spatafora J."/>
            <person name="Crous P."/>
            <person name="Grigoriev I."/>
        </authorList>
    </citation>
    <scope>NUCLEOTIDE SEQUENCE</scope>
    <source>
        <strain evidence="2">CBS 473.64</strain>
    </source>
</reference>
<name>A0A6A6S0S2_9PLEO</name>
<gene>
    <name evidence="2" type="ORF">P280DRAFT_543899</name>
</gene>
<evidence type="ECO:0000313" key="2">
    <source>
        <dbReference type="EMBL" id="KAF2640947.1"/>
    </source>
</evidence>
<dbReference type="OrthoDB" id="6133115at2759"/>